<gene>
    <name evidence="2" type="ordered locus">Os01g0771350</name>
    <name evidence="2" type="ORF">OSNPB_010771350</name>
</gene>
<protein>
    <submittedName>
        <fullName evidence="2">Os01g0771350 protein</fullName>
    </submittedName>
</protein>
<evidence type="ECO:0000256" key="1">
    <source>
        <dbReference type="SAM" id="Phobius"/>
    </source>
</evidence>
<dbReference type="Gramene" id="Os01t0771350-01">
    <property type="protein sequence ID" value="Os01t0771350-01"/>
    <property type="gene ID" value="Os01g0771350"/>
</dbReference>
<dbReference type="PaxDb" id="39947-A0A0P0V8Q9"/>
<reference evidence="2 3" key="3">
    <citation type="journal article" date="2013" name="Rice">
        <title>Improvement of the Oryza sativa Nipponbare reference genome using next generation sequence and optical map data.</title>
        <authorList>
            <person name="Kawahara Y."/>
            <person name="de la Bastide M."/>
            <person name="Hamilton J.P."/>
            <person name="Kanamori H."/>
            <person name="McCombie W.R."/>
            <person name="Ouyang S."/>
            <person name="Schwartz D.C."/>
            <person name="Tanaka T."/>
            <person name="Wu J."/>
            <person name="Zhou S."/>
            <person name="Childs K.L."/>
            <person name="Davidson R.M."/>
            <person name="Lin H."/>
            <person name="Quesada-Ocampo L."/>
            <person name="Vaillancourt B."/>
            <person name="Sakai H."/>
            <person name="Lee S.S."/>
            <person name="Kim J."/>
            <person name="Numa H."/>
            <person name="Itoh T."/>
            <person name="Buell C.R."/>
            <person name="Matsumoto T."/>
        </authorList>
    </citation>
    <scope>NUCLEOTIDE SEQUENCE [LARGE SCALE GENOMIC DNA]</scope>
    <source>
        <strain evidence="3">cv. Nipponbare</strain>
    </source>
</reference>
<dbReference type="AlphaFoldDB" id="A0A0P0V8Q9"/>
<keyword evidence="3" id="KW-1185">Reference proteome</keyword>
<dbReference type="Proteomes" id="UP000059680">
    <property type="component" value="Chromosome 1"/>
</dbReference>
<dbReference type="InParanoid" id="A0A0P0V8Q9"/>
<reference evidence="2 3" key="2">
    <citation type="journal article" date="2013" name="Plant Cell Physiol.">
        <title>Rice Annotation Project Database (RAP-DB): an integrative and interactive database for rice genomics.</title>
        <authorList>
            <person name="Sakai H."/>
            <person name="Lee S.S."/>
            <person name="Tanaka T."/>
            <person name="Numa H."/>
            <person name="Kim J."/>
            <person name="Kawahara Y."/>
            <person name="Wakimoto H."/>
            <person name="Yang C.C."/>
            <person name="Iwamoto M."/>
            <person name="Abe T."/>
            <person name="Yamada Y."/>
            <person name="Muto A."/>
            <person name="Inokuchi H."/>
            <person name="Ikemura T."/>
            <person name="Matsumoto T."/>
            <person name="Sasaki T."/>
            <person name="Itoh T."/>
        </authorList>
    </citation>
    <scope>NUCLEOTIDE SEQUENCE [LARGE SCALE GENOMIC DNA]</scope>
    <source>
        <strain evidence="3">cv. Nipponbare</strain>
    </source>
</reference>
<accession>A0A0P0V8Q9</accession>
<keyword evidence="1" id="KW-0812">Transmembrane</keyword>
<dbReference type="EMBL" id="AP014957">
    <property type="protein sequence ID" value="BAS74557.1"/>
    <property type="molecule type" value="Genomic_DNA"/>
</dbReference>
<keyword evidence="1" id="KW-1133">Transmembrane helix</keyword>
<feature type="transmembrane region" description="Helical" evidence="1">
    <location>
        <begin position="70"/>
        <end position="92"/>
    </location>
</feature>
<name>A0A0P0V8Q9_ORYSJ</name>
<sequence>MLQERINGIPSKRFGKLFCRNTIVTMLKFAEKTLQSQRDAPARCIILCSWHMVYSLSEVRNMVKRLKKRIHVACSPLILKANIASLLFGIIIPEINYFTHSNLSLNNAFIIHNITFSRII</sequence>
<proteinExistence type="predicted"/>
<evidence type="ECO:0000313" key="3">
    <source>
        <dbReference type="Proteomes" id="UP000059680"/>
    </source>
</evidence>
<reference evidence="3" key="1">
    <citation type="journal article" date="2005" name="Nature">
        <title>The map-based sequence of the rice genome.</title>
        <authorList>
            <consortium name="International rice genome sequencing project (IRGSP)"/>
            <person name="Matsumoto T."/>
            <person name="Wu J."/>
            <person name="Kanamori H."/>
            <person name="Katayose Y."/>
            <person name="Fujisawa M."/>
            <person name="Namiki N."/>
            <person name="Mizuno H."/>
            <person name="Yamamoto K."/>
            <person name="Antonio B.A."/>
            <person name="Baba T."/>
            <person name="Sakata K."/>
            <person name="Nagamura Y."/>
            <person name="Aoki H."/>
            <person name="Arikawa K."/>
            <person name="Arita K."/>
            <person name="Bito T."/>
            <person name="Chiden Y."/>
            <person name="Fujitsuka N."/>
            <person name="Fukunaka R."/>
            <person name="Hamada M."/>
            <person name="Harada C."/>
            <person name="Hayashi A."/>
            <person name="Hijishita S."/>
            <person name="Honda M."/>
            <person name="Hosokawa S."/>
            <person name="Ichikawa Y."/>
            <person name="Idonuma A."/>
            <person name="Iijima M."/>
            <person name="Ikeda M."/>
            <person name="Ikeno M."/>
            <person name="Ito K."/>
            <person name="Ito S."/>
            <person name="Ito T."/>
            <person name="Ito Y."/>
            <person name="Ito Y."/>
            <person name="Iwabuchi A."/>
            <person name="Kamiya K."/>
            <person name="Karasawa W."/>
            <person name="Kurita K."/>
            <person name="Katagiri S."/>
            <person name="Kikuta A."/>
            <person name="Kobayashi H."/>
            <person name="Kobayashi N."/>
            <person name="Machita K."/>
            <person name="Maehara T."/>
            <person name="Masukawa M."/>
            <person name="Mizubayashi T."/>
            <person name="Mukai Y."/>
            <person name="Nagasaki H."/>
            <person name="Nagata Y."/>
            <person name="Naito S."/>
            <person name="Nakashima M."/>
            <person name="Nakama Y."/>
            <person name="Nakamichi Y."/>
            <person name="Nakamura M."/>
            <person name="Meguro A."/>
            <person name="Negishi M."/>
            <person name="Ohta I."/>
            <person name="Ohta T."/>
            <person name="Okamoto M."/>
            <person name="Ono N."/>
            <person name="Saji S."/>
            <person name="Sakaguchi M."/>
            <person name="Sakai K."/>
            <person name="Shibata M."/>
            <person name="Shimokawa T."/>
            <person name="Song J."/>
            <person name="Takazaki Y."/>
            <person name="Terasawa K."/>
            <person name="Tsugane M."/>
            <person name="Tsuji K."/>
            <person name="Ueda S."/>
            <person name="Waki K."/>
            <person name="Yamagata H."/>
            <person name="Yamamoto M."/>
            <person name="Yamamoto S."/>
            <person name="Yamane H."/>
            <person name="Yoshiki S."/>
            <person name="Yoshihara R."/>
            <person name="Yukawa K."/>
            <person name="Zhong H."/>
            <person name="Yano M."/>
            <person name="Yuan Q."/>
            <person name="Ouyang S."/>
            <person name="Liu J."/>
            <person name="Jones K.M."/>
            <person name="Gansberger K."/>
            <person name="Moffat K."/>
            <person name="Hill J."/>
            <person name="Bera J."/>
            <person name="Fadrosh D."/>
            <person name="Jin S."/>
            <person name="Johri S."/>
            <person name="Kim M."/>
            <person name="Overton L."/>
            <person name="Reardon M."/>
            <person name="Tsitrin T."/>
            <person name="Vuong H."/>
            <person name="Weaver B."/>
            <person name="Ciecko A."/>
            <person name="Tallon L."/>
            <person name="Jackson J."/>
            <person name="Pai G."/>
            <person name="Aken S.V."/>
            <person name="Utterback T."/>
            <person name="Reidmuller S."/>
            <person name="Feldblyum T."/>
            <person name="Hsiao J."/>
            <person name="Zismann V."/>
            <person name="Iobst S."/>
            <person name="de Vazeille A.R."/>
            <person name="Buell C.R."/>
            <person name="Ying K."/>
            <person name="Li Y."/>
            <person name="Lu T."/>
            <person name="Huang Y."/>
            <person name="Zhao Q."/>
            <person name="Feng Q."/>
            <person name="Zhang L."/>
            <person name="Zhu J."/>
            <person name="Weng Q."/>
            <person name="Mu J."/>
            <person name="Lu Y."/>
            <person name="Fan D."/>
            <person name="Liu Y."/>
            <person name="Guan J."/>
            <person name="Zhang Y."/>
            <person name="Yu S."/>
            <person name="Liu X."/>
            <person name="Zhang Y."/>
            <person name="Hong G."/>
            <person name="Han B."/>
            <person name="Choisne N."/>
            <person name="Demange N."/>
            <person name="Orjeda G."/>
            <person name="Samain S."/>
            <person name="Cattolico L."/>
            <person name="Pelletier E."/>
            <person name="Couloux A."/>
            <person name="Segurens B."/>
            <person name="Wincker P."/>
            <person name="D'Hont A."/>
            <person name="Scarpelli C."/>
            <person name="Weissenbach J."/>
            <person name="Salanoubat M."/>
            <person name="Quetier F."/>
            <person name="Yu Y."/>
            <person name="Kim H.R."/>
            <person name="Rambo T."/>
            <person name="Currie J."/>
            <person name="Collura K."/>
            <person name="Luo M."/>
            <person name="Yang T."/>
            <person name="Ammiraju J.S.S."/>
            <person name="Engler F."/>
            <person name="Soderlund C."/>
            <person name="Wing R.A."/>
            <person name="Palmer L.E."/>
            <person name="de la Bastide M."/>
            <person name="Spiegel L."/>
            <person name="Nascimento L."/>
            <person name="Zutavern T."/>
            <person name="O'Shaughnessy A."/>
            <person name="Dike S."/>
            <person name="Dedhia N."/>
            <person name="Preston R."/>
            <person name="Balija V."/>
            <person name="McCombie W.R."/>
            <person name="Chow T."/>
            <person name="Chen H."/>
            <person name="Chung M."/>
            <person name="Chen C."/>
            <person name="Shaw J."/>
            <person name="Wu H."/>
            <person name="Hsiao K."/>
            <person name="Chao Y."/>
            <person name="Chu M."/>
            <person name="Cheng C."/>
            <person name="Hour A."/>
            <person name="Lee P."/>
            <person name="Lin S."/>
            <person name="Lin Y."/>
            <person name="Liou J."/>
            <person name="Liu S."/>
            <person name="Hsing Y."/>
            <person name="Raghuvanshi S."/>
            <person name="Mohanty A."/>
            <person name="Bharti A.K."/>
            <person name="Gaur A."/>
            <person name="Gupta V."/>
            <person name="Kumar D."/>
            <person name="Ravi V."/>
            <person name="Vij S."/>
            <person name="Kapur A."/>
            <person name="Khurana P."/>
            <person name="Khurana P."/>
            <person name="Khurana J.P."/>
            <person name="Tyagi A.K."/>
            <person name="Gaikwad K."/>
            <person name="Singh A."/>
            <person name="Dalal V."/>
            <person name="Srivastava S."/>
            <person name="Dixit A."/>
            <person name="Pal A.K."/>
            <person name="Ghazi I.A."/>
            <person name="Yadav M."/>
            <person name="Pandit A."/>
            <person name="Bhargava A."/>
            <person name="Sureshbabu K."/>
            <person name="Batra K."/>
            <person name="Sharma T.R."/>
            <person name="Mohapatra T."/>
            <person name="Singh N.K."/>
            <person name="Messing J."/>
            <person name="Nelson A.B."/>
            <person name="Fuks G."/>
            <person name="Kavchok S."/>
            <person name="Keizer G."/>
            <person name="Linton E."/>
            <person name="Llaca V."/>
            <person name="Song R."/>
            <person name="Tanyolac B."/>
            <person name="Young S."/>
            <person name="Ho-Il K."/>
            <person name="Hahn J.H."/>
            <person name="Sangsakoo G."/>
            <person name="Vanavichit A."/>
            <person name="de Mattos Luiz.A.T."/>
            <person name="Zimmer P.D."/>
            <person name="Malone G."/>
            <person name="Dellagostin O."/>
            <person name="de Oliveira A.C."/>
            <person name="Bevan M."/>
            <person name="Bancroft I."/>
            <person name="Minx P."/>
            <person name="Cordum H."/>
            <person name="Wilson R."/>
            <person name="Cheng Z."/>
            <person name="Jin W."/>
            <person name="Jiang J."/>
            <person name="Leong S.A."/>
            <person name="Iwama H."/>
            <person name="Gojobori T."/>
            <person name="Itoh T."/>
            <person name="Niimura Y."/>
            <person name="Fujii Y."/>
            <person name="Habara T."/>
            <person name="Sakai H."/>
            <person name="Sato Y."/>
            <person name="Wilson G."/>
            <person name="Kumar K."/>
            <person name="McCouch S."/>
            <person name="Juretic N."/>
            <person name="Hoen D."/>
            <person name="Wright S."/>
            <person name="Bruskiewich R."/>
            <person name="Bureau T."/>
            <person name="Miyao A."/>
            <person name="Hirochika H."/>
            <person name="Nishikawa T."/>
            <person name="Kadowaki K."/>
            <person name="Sugiura M."/>
            <person name="Burr B."/>
            <person name="Sasaki T."/>
        </authorList>
    </citation>
    <scope>NUCLEOTIDE SEQUENCE [LARGE SCALE GENOMIC DNA]</scope>
    <source>
        <strain evidence="3">cv. Nipponbare</strain>
    </source>
</reference>
<organism evidence="2 3">
    <name type="scientific">Oryza sativa subsp. japonica</name>
    <name type="common">Rice</name>
    <dbReference type="NCBI Taxonomy" id="39947"/>
    <lineage>
        <taxon>Eukaryota</taxon>
        <taxon>Viridiplantae</taxon>
        <taxon>Streptophyta</taxon>
        <taxon>Embryophyta</taxon>
        <taxon>Tracheophyta</taxon>
        <taxon>Spermatophyta</taxon>
        <taxon>Magnoliopsida</taxon>
        <taxon>Liliopsida</taxon>
        <taxon>Poales</taxon>
        <taxon>Poaceae</taxon>
        <taxon>BOP clade</taxon>
        <taxon>Oryzoideae</taxon>
        <taxon>Oryzeae</taxon>
        <taxon>Oryzinae</taxon>
        <taxon>Oryza</taxon>
        <taxon>Oryza sativa</taxon>
    </lineage>
</organism>
<keyword evidence="1" id="KW-0472">Membrane</keyword>
<evidence type="ECO:0000313" key="2">
    <source>
        <dbReference type="EMBL" id="BAS74557.1"/>
    </source>
</evidence>